<dbReference type="OrthoDB" id="109075at2"/>
<dbReference type="EMBL" id="JTFC01000032">
    <property type="protein sequence ID" value="RUS54419.1"/>
    <property type="molecule type" value="Genomic_DNA"/>
</dbReference>
<feature type="transmembrane region" description="Helical" evidence="6">
    <location>
        <begin position="332"/>
        <end position="350"/>
    </location>
</feature>
<feature type="transmembrane region" description="Helical" evidence="6">
    <location>
        <begin position="49"/>
        <end position="68"/>
    </location>
</feature>
<comment type="subcellular location">
    <subcellularLocation>
        <location evidence="1">Cell membrane</location>
        <topology evidence="1">Multi-pass membrane protein</topology>
    </subcellularLocation>
</comment>
<dbReference type="RefSeq" id="WP_126991146.1">
    <property type="nucleotide sequence ID" value="NZ_JTFC01000032.1"/>
</dbReference>
<name>A0A433RS52_9BACL</name>
<feature type="transmembrane region" description="Helical" evidence="6">
    <location>
        <begin position="163"/>
        <end position="181"/>
    </location>
</feature>
<feature type="transmembrane region" description="Helical" evidence="6">
    <location>
        <begin position="362"/>
        <end position="383"/>
    </location>
</feature>
<evidence type="ECO:0000313" key="8">
    <source>
        <dbReference type="Proteomes" id="UP000288623"/>
    </source>
</evidence>
<dbReference type="AlphaFoldDB" id="A0A433RS52"/>
<feature type="transmembrane region" description="Helical" evidence="6">
    <location>
        <begin position="120"/>
        <end position="142"/>
    </location>
</feature>
<keyword evidence="4 6" id="KW-1133">Transmembrane helix</keyword>
<feature type="transmembrane region" description="Helical" evidence="6">
    <location>
        <begin position="231"/>
        <end position="259"/>
    </location>
</feature>
<reference evidence="7 8" key="1">
    <citation type="submission" date="2014-11" db="EMBL/GenBank/DDBJ databases">
        <title>Genome sequence and analysis of novel Kurthia sp.</title>
        <authorList>
            <person name="Lawson J.N."/>
            <person name="Gonzalez J.E."/>
            <person name="Rinauldi L."/>
            <person name="Xuan Z."/>
            <person name="Firman A."/>
            <person name="Shaddox L."/>
            <person name="Trudeau A."/>
            <person name="Shah S."/>
            <person name="Reiman D."/>
        </authorList>
    </citation>
    <scope>NUCLEOTIDE SEQUENCE [LARGE SCALE GENOMIC DNA]</scope>
    <source>
        <strain evidence="7 8">3B1D</strain>
    </source>
</reference>
<dbReference type="InterPro" id="IPR050833">
    <property type="entry name" value="Poly_Biosynth_Transport"/>
</dbReference>
<dbReference type="PANTHER" id="PTHR30250:SF28">
    <property type="entry name" value="POLYSACCHARIDE BIOSYNTHESIS PROTEIN"/>
    <property type="match status" value="1"/>
</dbReference>
<organism evidence="7 8">
    <name type="scientific">Candidatus Kurthia intestinigallinarum</name>
    <dbReference type="NCBI Taxonomy" id="1562256"/>
    <lineage>
        <taxon>Bacteria</taxon>
        <taxon>Bacillati</taxon>
        <taxon>Bacillota</taxon>
        <taxon>Bacilli</taxon>
        <taxon>Bacillales</taxon>
        <taxon>Caryophanaceae</taxon>
        <taxon>Kurthia</taxon>
    </lineage>
</organism>
<evidence type="ECO:0000256" key="2">
    <source>
        <dbReference type="ARBA" id="ARBA00022475"/>
    </source>
</evidence>
<feature type="transmembrane region" description="Helical" evidence="6">
    <location>
        <begin position="80"/>
        <end position="108"/>
    </location>
</feature>
<feature type="transmembrane region" description="Helical" evidence="6">
    <location>
        <begin position="303"/>
        <end position="326"/>
    </location>
</feature>
<keyword evidence="8" id="KW-1185">Reference proteome</keyword>
<dbReference type="Pfam" id="PF13440">
    <property type="entry name" value="Polysacc_synt_3"/>
    <property type="match status" value="1"/>
</dbReference>
<evidence type="ECO:0000256" key="1">
    <source>
        <dbReference type="ARBA" id="ARBA00004651"/>
    </source>
</evidence>
<dbReference type="GO" id="GO:0005886">
    <property type="term" value="C:plasma membrane"/>
    <property type="evidence" value="ECO:0007669"/>
    <property type="project" value="UniProtKB-SubCell"/>
</dbReference>
<keyword evidence="5 6" id="KW-0472">Membrane</keyword>
<accession>A0A433RS52</accession>
<sequence>MKKWLQKQMKHRFIRALSVLVAGSAVSSIILLCITPVLTRLYTPEDFGVLSIFTSILYVLMIIVSLRYEAALVLPKEKKAALALLFIANASTFIVAGIVILLLVTTPFTTWIGIGETHSFFWILGLSLLFVGIFQSMNNWALRYEQYDVINRAKISMNTGQGFGQLVFGFLNIGVIGLLLGEMLGRLTGMIQYVRYYKKDLQQANHTTFHQAKEILVRYKKFPLISSISNVIYSVAVNLPALFLAAYFDVATAGFYYLAQKILTVPENLVGFSATQVYLSQAAKMMQEGQDLKKHCLETVKHLFIIAFVIIASIDILAPIGFTFFFGHGWDTTVTFIQILSLMYFTKMVLQPINGVFQVCEAFYMQITAESIRLVFIILALFFASTHKMTHFEALWMISIMTTLGYIVCAIFAWQVMNKAGDKRDNVINNSEQREI</sequence>
<evidence type="ECO:0000256" key="4">
    <source>
        <dbReference type="ARBA" id="ARBA00022989"/>
    </source>
</evidence>
<dbReference type="Proteomes" id="UP000288623">
    <property type="component" value="Unassembled WGS sequence"/>
</dbReference>
<keyword evidence="3 6" id="KW-0812">Transmembrane</keyword>
<evidence type="ECO:0000256" key="3">
    <source>
        <dbReference type="ARBA" id="ARBA00022692"/>
    </source>
</evidence>
<keyword evidence="2" id="KW-1003">Cell membrane</keyword>
<feature type="transmembrane region" description="Helical" evidence="6">
    <location>
        <begin position="395"/>
        <end position="414"/>
    </location>
</feature>
<comment type="caution">
    <text evidence="7">The sequence shown here is derived from an EMBL/GenBank/DDBJ whole genome shotgun (WGS) entry which is preliminary data.</text>
</comment>
<dbReference type="PANTHER" id="PTHR30250">
    <property type="entry name" value="PST FAMILY PREDICTED COLANIC ACID TRANSPORTER"/>
    <property type="match status" value="1"/>
</dbReference>
<gene>
    <name evidence="7" type="ORF">QI30_13460</name>
</gene>
<evidence type="ECO:0000313" key="7">
    <source>
        <dbReference type="EMBL" id="RUS54419.1"/>
    </source>
</evidence>
<feature type="transmembrane region" description="Helical" evidence="6">
    <location>
        <begin position="12"/>
        <end position="37"/>
    </location>
</feature>
<proteinExistence type="predicted"/>
<protein>
    <recommendedName>
        <fullName evidence="9">Polysaccharide biosynthesis protein</fullName>
    </recommendedName>
</protein>
<evidence type="ECO:0000256" key="5">
    <source>
        <dbReference type="ARBA" id="ARBA00023136"/>
    </source>
</evidence>
<evidence type="ECO:0008006" key="9">
    <source>
        <dbReference type="Google" id="ProtNLM"/>
    </source>
</evidence>
<evidence type="ECO:0000256" key="6">
    <source>
        <dbReference type="SAM" id="Phobius"/>
    </source>
</evidence>